<dbReference type="STRING" id="1448320.A0A319DL68"/>
<keyword evidence="7" id="KW-1185">Reference proteome</keyword>
<evidence type="ECO:0000259" key="5">
    <source>
        <dbReference type="Pfam" id="PF02737"/>
    </source>
</evidence>
<sequence>MSRAETERVSAPDPANITESRVSNLPAYTYAHACANMPGLLSAVTLLGAGTQGTRLAFMWSRLGKPVYLVDKNPAQLTQARQEIEQLRQKNRPLLAADAPSPWGEVVCSPANELTASVSKSWLVVECVPESLGLKRSILQQLGDRAGPDTIIASNSSSYDIVEIMRGLEVNHPENFVSLHSYWPPETPAIEIMGSSKTPSSTIALLMQQTKAHGFDPFHVRRPSTGYIYNRIWAAIKRETLLTISEGVATPAEIDGIFKSVLKTAKGPCEQMDVVGLDVVLDIEKHYAEERAGLPEEPRQLLQEMVKRGELGVKSGRGFYEHDNTFMDNTLSSIVTH</sequence>
<dbReference type="InterPro" id="IPR006108">
    <property type="entry name" value="3HC_DH_C"/>
</dbReference>
<feature type="domain" description="3-hydroxyacyl-CoA dehydrogenase C-terminal" evidence="4">
    <location>
        <begin position="226"/>
        <end position="321"/>
    </location>
</feature>
<feature type="domain" description="3-hydroxyacyl-CoA dehydrogenase NAD binding" evidence="5">
    <location>
        <begin position="44"/>
        <end position="220"/>
    </location>
</feature>
<name>A0A319DL68_9EURO</name>
<keyword evidence="2" id="KW-0560">Oxidoreductase</keyword>
<dbReference type="Gene3D" id="3.40.50.720">
    <property type="entry name" value="NAD(P)-binding Rossmann-like Domain"/>
    <property type="match status" value="1"/>
</dbReference>
<evidence type="ECO:0000313" key="6">
    <source>
        <dbReference type="EMBL" id="PYH88808.1"/>
    </source>
</evidence>
<gene>
    <name evidence="6" type="ORF">BO71DRAFT_488458</name>
</gene>
<proteinExistence type="inferred from homology"/>
<dbReference type="AlphaFoldDB" id="A0A319DL68"/>
<feature type="site" description="Important for catalytic activity" evidence="3">
    <location>
        <position position="180"/>
    </location>
</feature>
<dbReference type="InterPro" id="IPR008927">
    <property type="entry name" value="6-PGluconate_DH-like_C_sf"/>
</dbReference>
<dbReference type="GO" id="GO:0016616">
    <property type="term" value="F:oxidoreductase activity, acting on the CH-OH group of donors, NAD or NADP as acceptor"/>
    <property type="evidence" value="ECO:0007669"/>
    <property type="project" value="InterPro"/>
</dbReference>
<evidence type="ECO:0000256" key="3">
    <source>
        <dbReference type="PIRSR" id="PIRSR000105-1"/>
    </source>
</evidence>
<dbReference type="PIRSF" id="PIRSF000105">
    <property type="entry name" value="HCDH"/>
    <property type="match status" value="1"/>
</dbReference>
<dbReference type="CDD" id="cd02440">
    <property type="entry name" value="AdoMet_MTases"/>
    <property type="match status" value="1"/>
</dbReference>
<dbReference type="Pfam" id="PF00725">
    <property type="entry name" value="3HCDH"/>
    <property type="match status" value="1"/>
</dbReference>
<dbReference type="Gene3D" id="1.10.1040.10">
    <property type="entry name" value="N-(1-d-carboxylethyl)-l-norvaline Dehydrogenase, domain 2"/>
    <property type="match status" value="1"/>
</dbReference>
<comment type="similarity">
    <text evidence="1">Belongs to the 3-hydroxyacyl-CoA dehydrogenase family.</text>
</comment>
<dbReference type="PANTHER" id="PTHR48075">
    <property type="entry name" value="3-HYDROXYACYL-COA DEHYDROGENASE FAMILY PROTEIN"/>
    <property type="match status" value="1"/>
</dbReference>
<dbReference type="GO" id="GO:0070403">
    <property type="term" value="F:NAD+ binding"/>
    <property type="evidence" value="ECO:0007669"/>
    <property type="project" value="InterPro"/>
</dbReference>
<dbReference type="Proteomes" id="UP000247810">
    <property type="component" value="Unassembled WGS sequence"/>
</dbReference>
<dbReference type="InterPro" id="IPR006176">
    <property type="entry name" value="3-OHacyl-CoA_DH_NAD-bd"/>
</dbReference>
<reference evidence="6 7" key="1">
    <citation type="submission" date="2018-02" db="EMBL/GenBank/DDBJ databases">
        <title>The genomes of Aspergillus section Nigri reveals drivers in fungal speciation.</title>
        <authorList>
            <consortium name="DOE Joint Genome Institute"/>
            <person name="Vesth T.C."/>
            <person name="Nybo J."/>
            <person name="Theobald S."/>
            <person name="Brandl J."/>
            <person name="Frisvad J.C."/>
            <person name="Nielsen K.F."/>
            <person name="Lyhne E.K."/>
            <person name="Kogle M.E."/>
            <person name="Kuo A."/>
            <person name="Riley R."/>
            <person name="Clum A."/>
            <person name="Nolan M."/>
            <person name="Lipzen A."/>
            <person name="Salamov A."/>
            <person name="Henrissat B."/>
            <person name="Wiebenga A."/>
            <person name="De vries R.P."/>
            <person name="Grigoriev I.V."/>
            <person name="Mortensen U.H."/>
            <person name="Andersen M.R."/>
            <person name="Baker S.E."/>
        </authorList>
    </citation>
    <scope>NUCLEOTIDE SEQUENCE [LARGE SCALE GENOMIC DNA]</scope>
    <source>
        <strain evidence="6 7">CBS 707.79</strain>
    </source>
</reference>
<evidence type="ECO:0000259" key="4">
    <source>
        <dbReference type="Pfam" id="PF00725"/>
    </source>
</evidence>
<evidence type="ECO:0000256" key="2">
    <source>
        <dbReference type="ARBA" id="ARBA00023002"/>
    </source>
</evidence>
<dbReference type="InterPro" id="IPR013328">
    <property type="entry name" value="6PGD_dom2"/>
</dbReference>
<dbReference type="VEuPathDB" id="FungiDB:BO71DRAFT_488458"/>
<dbReference type="GO" id="GO:0006631">
    <property type="term" value="P:fatty acid metabolic process"/>
    <property type="evidence" value="ECO:0007669"/>
    <property type="project" value="InterPro"/>
</dbReference>
<organism evidence="6 7">
    <name type="scientific">Aspergillus ellipticus CBS 707.79</name>
    <dbReference type="NCBI Taxonomy" id="1448320"/>
    <lineage>
        <taxon>Eukaryota</taxon>
        <taxon>Fungi</taxon>
        <taxon>Dikarya</taxon>
        <taxon>Ascomycota</taxon>
        <taxon>Pezizomycotina</taxon>
        <taxon>Eurotiomycetes</taxon>
        <taxon>Eurotiomycetidae</taxon>
        <taxon>Eurotiales</taxon>
        <taxon>Aspergillaceae</taxon>
        <taxon>Aspergillus</taxon>
        <taxon>Aspergillus subgen. Circumdati</taxon>
    </lineage>
</organism>
<dbReference type="SUPFAM" id="SSF48179">
    <property type="entry name" value="6-phosphogluconate dehydrogenase C-terminal domain-like"/>
    <property type="match status" value="1"/>
</dbReference>
<dbReference type="InterPro" id="IPR036291">
    <property type="entry name" value="NAD(P)-bd_dom_sf"/>
</dbReference>
<evidence type="ECO:0000256" key="1">
    <source>
        <dbReference type="ARBA" id="ARBA00009463"/>
    </source>
</evidence>
<dbReference type="PANTHER" id="PTHR48075:SF3">
    <property type="entry name" value="3-HYDROXYACYL-COA DEHYDROGENASE"/>
    <property type="match status" value="1"/>
</dbReference>
<dbReference type="SUPFAM" id="SSF51735">
    <property type="entry name" value="NAD(P)-binding Rossmann-fold domains"/>
    <property type="match status" value="1"/>
</dbReference>
<dbReference type="Pfam" id="PF02737">
    <property type="entry name" value="3HCDH_N"/>
    <property type="match status" value="1"/>
</dbReference>
<dbReference type="EMBL" id="KZ826064">
    <property type="protein sequence ID" value="PYH88808.1"/>
    <property type="molecule type" value="Genomic_DNA"/>
</dbReference>
<dbReference type="InterPro" id="IPR022694">
    <property type="entry name" value="3-OHacyl-CoA_DH"/>
</dbReference>
<accession>A0A319DL68</accession>
<dbReference type="OrthoDB" id="5958943at2759"/>
<evidence type="ECO:0000313" key="7">
    <source>
        <dbReference type="Proteomes" id="UP000247810"/>
    </source>
</evidence>
<protein>
    <submittedName>
        <fullName evidence="6">3-hydroxyacyl-CoA dehydrogenase</fullName>
    </submittedName>
</protein>